<evidence type="ECO:0000313" key="2">
    <source>
        <dbReference type="Proteomes" id="UP000652231"/>
    </source>
</evidence>
<protein>
    <recommendedName>
        <fullName evidence="3">DUF2383 domain-containing protein</fullName>
    </recommendedName>
</protein>
<evidence type="ECO:0008006" key="3">
    <source>
        <dbReference type="Google" id="ProtNLM"/>
    </source>
</evidence>
<sequence>MEYKIQIQILNSLLELNNDRIIIYTMVRNEIIYHDLKKTLTSCIQKSLLFKEQLKDERNRLVSQAKVNYKAKPNQEFFNIWLEINECLSLQKHRRINSLFNASENIFESTYTNTLKEDNLKHLSLKHKNLILKQKELLKAS</sequence>
<dbReference type="Proteomes" id="UP000652231">
    <property type="component" value="Unassembled WGS sequence"/>
</dbReference>
<evidence type="ECO:0000313" key="1">
    <source>
        <dbReference type="EMBL" id="GGE01448.1"/>
    </source>
</evidence>
<keyword evidence="2" id="KW-1185">Reference proteome</keyword>
<name>A0A8J2YBX0_9FLAO</name>
<dbReference type="Gene3D" id="1.20.1260.10">
    <property type="match status" value="1"/>
</dbReference>
<gene>
    <name evidence="1" type="ORF">GCM10011312_26140</name>
</gene>
<dbReference type="RefSeq" id="WP_188443269.1">
    <property type="nucleotide sequence ID" value="NZ_BMGK01000014.1"/>
</dbReference>
<dbReference type="AlphaFoldDB" id="A0A8J2YBX0"/>
<organism evidence="1 2">
    <name type="scientific">Planktosalinus lacus</name>
    <dbReference type="NCBI Taxonomy" id="1526573"/>
    <lineage>
        <taxon>Bacteria</taxon>
        <taxon>Pseudomonadati</taxon>
        <taxon>Bacteroidota</taxon>
        <taxon>Flavobacteriia</taxon>
        <taxon>Flavobacteriales</taxon>
        <taxon>Flavobacteriaceae</taxon>
        <taxon>Planktosalinus</taxon>
    </lineage>
</organism>
<accession>A0A8J2YBX0</accession>
<dbReference type="InterPro" id="IPR012347">
    <property type="entry name" value="Ferritin-like"/>
</dbReference>
<reference evidence="1" key="1">
    <citation type="journal article" date="2014" name="Int. J. Syst. Evol. Microbiol.">
        <title>Complete genome sequence of Corynebacterium casei LMG S-19264T (=DSM 44701T), isolated from a smear-ripened cheese.</title>
        <authorList>
            <consortium name="US DOE Joint Genome Institute (JGI-PGF)"/>
            <person name="Walter F."/>
            <person name="Albersmeier A."/>
            <person name="Kalinowski J."/>
            <person name="Ruckert C."/>
        </authorList>
    </citation>
    <scope>NUCLEOTIDE SEQUENCE</scope>
    <source>
        <strain evidence="1">CGMCC 1.12924</strain>
    </source>
</reference>
<dbReference type="EMBL" id="BMGK01000014">
    <property type="protein sequence ID" value="GGE01448.1"/>
    <property type="molecule type" value="Genomic_DNA"/>
</dbReference>
<proteinExistence type="predicted"/>
<comment type="caution">
    <text evidence="1">The sequence shown here is derived from an EMBL/GenBank/DDBJ whole genome shotgun (WGS) entry which is preliminary data.</text>
</comment>
<reference evidence="1" key="2">
    <citation type="submission" date="2020-09" db="EMBL/GenBank/DDBJ databases">
        <authorList>
            <person name="Sun Q."/>
            <person name="Zhou Y."/>
        </authorList>
    </citation>
    <scope>NUCLEOTIDE SEQUENCE</scope>
    <source>
        <strain evidence="1">CGMCC 1.12924</strain>
    </source>
</reference>